<protein>
    <submittedName>
        <fullName evidence="10">MFS general substrate transporter</fullName>
    </submittedName>
</protein>
<feature type="non-terminal residue" evidence="10">
    <location>
        <position position="525"/>
    </location>
</feature>
<feature type="region of interest" description="Disordered" evidence="7">
    <location>
        <begin position="1"/>
        <end position="44"/>
    </location>
</feature>
<feature type="transmembrane region" description="Helical" evidence="8">
    <location>
        <begin position="490"/>
        <end position="509"/>
    </location>
</feature>
<reference evidence="10 11" key="1">
    <citation type="journal article" date="2016" name="Mol. Biol. Evol.">
        <title>Comparative Genomics of Early-Diverging Mushroom-Forming Fungi Provides Insights into the Origins of Lignocellulose Decay Capabilities.</title>
        <authorList>
            <person name="Nagy L.G."/>
            <person name="Riley R."/>
            <person name="Tritt A."/>
            <person name="Adam C."/>
            <person name="Daum C."/>
            <person name="Floudas D."/>
            <person name="Sun H."/>
            <person name="Yadav J.S."/>
            <person name="Pangilinan J."/>
            <person name="Larsson K.H."/>
            <person name="Matsuura K."/>
            <person name="Barry K."/>
            <person name="Labutti K."/>
            <person name="Kuo R."/>
            <person name="Ohm R.A."/>
            <person name="Bhattacharya S.S."/>
            <person name="Shirouzu T."/>
            <person name="Yoshinaga Y."/>
            <person name="Martin F.M."/>
            <person name="Grigoriev I.V."/>
            <person name="Hibbett D.S."/>
        </authorList>
    </citation>
    <scope>NUCLEOTIDE SEQUENCE [LARGE SCALE GENOMIC DNA]</scope>
    <source>
        <strain evidence="10 11">HHB10207 ss-3</strain>
    </source>
</reference>
<dbReference type="GO" id="GO:0005886">
    <property type="term" value="C:plasma membrane"/>
    <property type="evidence" value="ECO:0007669"/>
    <property type="project" value="TreeGrafter"/>
</dbReference>
<dbReference type="CDD" id="cd17323">
    <property type="entry name" value="MFS_Tpo1_MDR_like"/>
    <property type="match status" value="1"/>
</dbReference>
<dbReference type="GO" id="GO:0140115">
    <property type="term" value="P:export across plasma membrane"/>
    <property type="evidence" value="ECO:0007669"/>
    <property type="project" value="UniProtKB-ARBA"/>
</dbReference>
<feature type="transmembrane region" description="Helical" evidence="8">
    <location>
        <begin position="328"/>
        <end position="347"/>
    </location>
</feature>
<evidence type="ECO:0000256" key="7">
    <source>
        <dbReference type="SAM" id="MobiDB-lite"/>
    </source>
</evidence>
<comment type="subcellular location">
    <subcellularLocation>
        <location evidence="1">Membrane</location>
        <topology evidence="1">Multi-pass membrane protein</topology>
    </subcellularLocation>
</comment>
<sequence length="525" mass="57510">MVSEMTDSPDSSTSQRTSGVEDADLEAASPTHSNDPKQELGTNKDVNSDASYSIFSRREKWFLVFLGSLSALLSPLTANIYLPALPIISQEFNKSLELINLTVTTYMIFQGISPVFWAPFGDRYGRRIVFILCMALLCLSCVGLALVPTNAYWLLLLLRCFQAAGSASTVALAAGLIVDIAPPSERGMFLGAYTLGPMVGPCLGPVIGGALSGSLGWRAIFWFICIFSGAVLLVIVLILPETLRSLVGDGSIPAPRISRPVFQFGKRSGSSNLERPPQKPLANPLRLYLNIDVLLILTFNAIVYSVFYGVTTTTSILFQQTYPYLTQTDIGLCFIAVGGGCIPGAWLTGKLLDKHYRALDEKYKAKKAHQALDNEDEKSLTPFEQKMDIDFPLERARLSMTPINLAVFLACVVGYGWSLESKVHIAVPLVLTFFIGWSFIGIMNTHQNLIMDLFPSQGSSITAANNLFRCSAGAALVAVEQLIIDALNPGWTFVLFAGICLLSYPLSYYEMMYGYKFRAARQRKA</sequence>
<keyword evidence="3 8" id="KW-0812">Transmembrane</keyword>
<gene>
    <name evidence="10" type="ORF">SISSUDRAFT_1000890</name>
</gene>
<feature type="domain" description="Major facilitator superfamily (MFS) profile" evidence="9">
    <location>
        <begin position="63"/>
        <end position="515"/>
    </location>
</feature>
<evidence type="ECO:0000256" key="8">
    <source>
        <dbReference type="SAM" id="Phobius"/>
    </source>
</evidence>
<evidence type="ECO:0000313" key="10">
    <source>
        <dbReference type="EMBL" id="KZT41389.1"/>
    </source>
</evidence>
<dbReference type="FunFam" id="1.20.1250.20:FF:000172">
    <property type="entry name" value="MFS multidrug resistance transporter"/>
    <property type="match status" value="1"/>
</dbReference>
<evidence type="ECO:0000256" key="3">
    <source>
        <dbReference type="ARBA" id="ARBA00022692"/>
    </source>
</evidence>
<dbReference type="PANTHER" id="PTHR23502:SF51">
    <property type="entry name" value="QUINIDINE RESISTANCE PROTEIN 1-RELATED"/>
    <property type="match status" value="1"/>
</dbReference>
<name>A0A166G7L3_9AGAM</name>
<feature type="transmembrane region" description="Helical" evidence="8">
    <location>
        <begin position="287"/>
        <end position="308"/>
    </location>
</feature>
<dbReference type="PANTHER" id="PTHR23502">
    <property type="entry name" value="MAJOR FACILITATOR SUPERFAMILY"/>
    <property type="match status" value="1"/>
</dbReference>
<keyword evidence="5 8" id="KW-0472">Membrane</keyword>
<feature type="transmembrane region" description="Helical" evidence="8">
    <location>
        <begin position="129"/>
        <end position="147"/>
    </location>
</feature>
<dbReference type="AlphaFoldDB" id="A0A166G7L3"/>
<evidence type="ECO:0000313" key="11">
    <source>
        <dbReference type="Proteomes" id="UP000076798"/>
    </source>
</evidence>
<dbReference type="InterPro" id="IPR011701">
    <property type="entry name" value="MFS"/>
</dbReference>
<evidence type="ECO:0000256" key="4">
    <source>
        <dbReference type="ARBA" id="ARBA00022989"/>
    </source>
</evidence>
<dbReference type="Gene3D" id="1.20.1250.20">
    <property type="entry name" value="MFS general substrate transporter like domains"/>
    <property type="match status" value="1"/>
</dbReference>
<dbReference type="InterPro" id="IPR036259">
    <property type="entry name" value="MFS_trans_sf"/>
</dbReference>
<dbReference type="InterPro" id="IPR020846">
    <property type="entry name" value="MFS_dom"/>
</dbReference>
<evidence type="ECO:0000256" key="2">
    <source>
        <dbReference type="ARBA" id="ARBA00022448"/>
    </source>
</evidence>
<dbReference type="GO" id="GO:0015137">
    <property type="term" value="F:citrate transmembrane transporter activity"/>
    <property type="evidence" value="ECO:0007669"/>
    <property type="project" value="UniProtKB-ARBA"/>
</dbReference>
<dbReference type="PROSITE" id="PS50850">
    <property type="entry name" value="MFS"/>
    <property type="match status" value="1"/>
</dbReference>
<dbReference type="OrthoDB" id="440553at2759"/>
<organism evidence="10 11">
    <name type="scientific">Sistotremastrum suecicum HHB10207 ss-3</name>
    <dbReference type="NCBI Taxonomy" id="1314776"/>
    <lineage>
        <taxon>Eukaryota</taxon>
        <taxon>Fungi</taxon>
        <taxon>Dikarya</taxon>
        <taxon>Basidiomycota</taxon>
        <taxon>Agaricomycotina</taxon>
        <taxon>Agaricomycetes</taxon>
        <taxon>Sistotremastrales</taxon>
        <taxon>Sistotremastraceae</taxon>
        <taxon>Sistotremastrum</taxon>
    </lineage>
</organism>
<accession>A0A166G7L3</accession>
<feature type="transmembrane region" description="Helical" evidence="8">
    <location>
        <begin position="190"/>
        <end position="213"/>
    </location>
</feature>
<keyword evidence="11" id="KW-1185">Reference proteome</keyword>
<feature type="compositionally biased region" description="Polar residues" evidence="7">
    <location>
        <begin position="1"/>
        <end position="18"/>
    </location>
</feature>
<dbReference type="STRING" id="1314776.A0A166G7L3"/>
<dbReference type="FunFam" id="1.20.1720.10:FF:000009">
    <property type="entry name" value="MFS multidrug transporter"/>
    <property type="match status" value="1"/>
</dbReference>
<keyword evidence="4 8" id="KW-1133">Transmembrane helix</keyword>
<dbReference type="Pfam" id="PF07690">
    <property type="entry name" value="MFS_1"/>
    <property type="match status" value="1"/>
</dbReference>
<proteinExistence type="predicted"/>
<feature type="transmembrane region" description="Helical" evidence="8">
    <location>
        <begin position="423"/>
        <end position="445"/>
    </location>
</feature>
<evidence type="ECO:0000256" key="1">
    <source>
        <dbReference type="ARBA" id="ARBA00004141"/>
    </source>
</evidence>
<feature type="transmembrane region" description="Helical" evidence="8">
    <location>
        <begin position="396"/>
        <end position="417"/>
    </location>
</feature>
<keyword evidence="6" id="KW-0325">Glycoprotein</keyword>
<evidence type="ECO:0000256" key="6">
    <source>
        <dbReference type="ARBA" id="ARBA00023180"/>
    </source>
</evidence>
<feature type="transmembrane region" description="Helical" evidence="8">
    <location>
        <begin position="153"/>
        <end position="178"/>
    </location>
</feature>
<feature type="transmembrane region" description="Helical" evidence="8">
    <location>
        <begin position="219"/>
        <end position="239"/>
    </location>
</feature>
<feature type="transmembrane region" description="Helical" evidence="8">
    <location>
        <begin position="98"/>
        <end position="117"/>
    </location>
</feature>
<evidence type="ECO:0000256" key="5">
    <source>
        <dbReference type="ARBA" id="ARBA00023136"/>
    </source>
</evidence>
<keyword evidence="2" id="KW-0813">Transport</keyword>
<dbReference type="Proteomes" id="UP000076798">
    <property type="component" value="Unassembled WGS sequence"/>
</dbReference>
<feature type="transmembrane region" description="Helical" evidence="8">
    <location>
        <begin position="61"/>
        <end position="82"/>
    </location>
</feature>
<dbReference type="SUPFAM" id="SSF103473">
    <property type="entry name" value="MFS general substrate transporter"/>
    <property type="match status" value="1"/>
</dbReference>
<dbReference type="EMBL" id="KV428022">
    <property type="protein sequence ID" value="KZT41389.1"/>
    <property type="molecule type" value="Genomic_DNA"/>
</dbReference>
<evidence type="ECO:0000259" key="9">
    <source>
        <dbReference type="PROSITE" id="PS50850"/>
    </source>
</evidence>